<dbReference type="RefSeq" id="WP_172493333.1">
    <property type="nucleotide sequence ID" value="NZ_BARJ01000012.1"/>
</dbReference>
<evidence type="ECO:0000313" key="2">
    <source>
        <dbReference type="EMBL" id="GEM17881.1"/>
    </source>
</evidence>
<accession>A0A829WYM5</accession>
<dbReference type="AlphaFoldDB" id="A0A829WYM5"/>
<dbReference type="Proteomes" id="UP000484858">
    <property type="component" value="Unassembled WGS sequence"/>
</dbReference>
<feature type="compositionally biased region" description="Basic and acidic residues" evidence="1">
    <location>
        <begin position="171"/>
        <end position="189"/>
    </location>
</feature>
<reference evidence="2 3" key="1">
    <citation type="submission" date="2013-04" db="EMBL/GenBank/DDBJ databases">
        <title>Gluconobacter oxydans NBRC 3293 whole genome sequence.</title>
        <authorList>
            <person name="Matsutani M."/>
            <person name="Yakushi T."/>
            <person name="Matsushita K."/>
        </authorList>
    </citation>
    <scope>NUCLEOTIDE SEQUENCE [LARGE SCALE GENOMIC DNA]</scope>
    <source>
        <strain evidence="2 3">NBRC 3293</strain>
    </source>
</reference>
<protein>
    <submittedName>
        <fullName evidence="2">Uncharacterized protein</fullName>
    </submittedName>
</protein>
<sequence length="189" mass="20756">MSQSLSLAVRPHSALLAQLIGQRDPDPALCRQVHNEAVQALADMRQSMRPGTLAEMGAWLTRLCKFVANPPASETDFRDAVAVIAEICADLPQGVWVRETRVSWLQKGLDAAGRIPGKFWPYPAELYAHLSGYATAMEAQCQAIERVIQQPALAAYATARRNWAAGGHEGPAPKREDFIPEARDVRVSR</sequence>
<gene>
    <name evidence="2" type="ORF">NBRC3293_2378</name>
</gene>
<feature type="region of interest" description="Disordered" evidence="1">
    <location>
        <begin position="166"/>
        <end position="189"/>
    </location>
</feature>
<comment type="caution">
    <text evidence="2">The sequence shown here is derived from an EMBL/GenBank/DDBJ whole genome shotgun (WGS) entry which is preliminary data.</text>
</comment>
<organism evidence="2 3">
    <name type="scientific">Gluconobacter oxydans NBRC 3293</name>
    <dbReference type="NCBI Taxonomy" id="1315969"/>
    <lineage>
        <taxon>Bacteria</taxon>
        <taxon>Pseudomonadati</taxon>
        <taxon>Pseudomonadota</taxon>
        <taxon>Alphaproteobacteria</taxon>
        <taxon>Acetobacterales</taxon>
        <taxon>Acetobacteraceae</taxon>
        <taxon>Gluconobacter</taxon>
    </lineage>
</organism>
<dbReference type="EMBL" id="BARJ01000012">
    <property type="protein sequence ID" value="GEM17881.1"/>
    <property type="molecule type" value="Genomic_DNA"/>
</dbReference>
<evidence type="ECO:0000313" key="3">
    <source>
        <dbReference type="Proteomes" id="UP000484858"/>
    </source>
</evidence>
<proteinExistence type="predicted"/>
<evidence type="ECO:0000256" key="1">
    <source>
        <dbReference type="SAM" id="MobiDB-lite"/>
    </source>
</evidence>
<name>A0A829WYM5_GLUOY</name>